<protein>
    <submittedName>
        <fullName evidence="6">DoxX family membrane protein</fullName>
    </submittedName>
</protein>
<dbReference type="InterPro" id="IPR032808">
    <property type="entry name" value="DoxX"/>
</dbReference>
<name>A0A3S8R956_9FLAO</name>
<proteinExistence type="predicted"/>
<evidence type="ECO:0000313" key="6">
    <source>
        <dbReference type="EMBL" id="AZJ36214.1"/>
    </source>
</evidence>
<feature type="transmembrane region" description="Helical" evidence="5">
    <location>
        <begin position="97"/>
        <end position="117"/>
    </location>
</feature>
<organism evidence="6 7">
    <name type="scientific">Tenacibaculum singaporense</name>
    <dbReference type="NCBI Taxonomy" id="2358479"/>
    <lineage>
        <taxon>Bacteria</taxon>
        <taxon>Pseudomonadati</taxon>
        <taxon>Bacteroidota</taxon>
        <taxon>Flavobacteriia</taxon>
        <taxon>Flavobacteriales</taxon>
        <taxon>Flavobacteriaceae</taxon>
        <taxon>Tenacibaculum</taxon>
    </lineage>
</organism>
<feature type="transmembrane region" description="Helical" evidence="5">
    <location>
        <begin position="44"/>
        <end position="63"/>
    </location>
</feature>
<keyword evidence="7" id="KW-1185">Reference proteome</keyword>
<dbReference type="Proteomes" id="UP000274593">
    <property type="component" value="Chromosome"/>
</dbReference>
<dbReference type="EMBL" id="CP032548">
    <property type="protein sequence ID" value="AZJ36214.1"/>
    <property type="molecule type" value="Genomic_DNA"/>
</dbReference>
<dbReference type="KEGG" id="tsig:D6T69_12010"/>
<sequence>MKKYILLFLKLIAAFIMLQTLFFKFTGAQESIDLFTKIAGDNETYMRIGTGVFELIASVLLFIPKKTWLGALLTIGLMGGAIMSHLTILGIEHDGDGGTLFISAIVTFISGVILLIFNRNNIPFVRSKH</sequence>
<evidence type="ECO:0000313" key="7">
    <source>
        <dbReference type="Proteomes" id="UP000274593"/>
    </source>
</evidence>
<dbReference type="AlphaFoldDB" id="A0A3S8R956"/>
<evidence type="ECO:0000256" key="3">
    <source>
        <dbReference type="ARBA" id="ARBA00022989"/>
    </source>
</evidence>
<feature type="transmembrane region" description="Helical" evidence="5">
    <location>
        <begin position="70"/>
        <end position="91"/>
    </location>
</feature>
<evidence type="ECO:0000256" key="1">
    <source>
        <dbReference type="ARBA" id="ARBA00004141"/>
    </source>
</evidence>
<dbReference type="Pfam" id="PF07681">
    <property type="entry name" value="DoxX"/>
    <property type="match status" value="1"/>
</dbReference>
<keyword evidence="3 5" id="KW-1133">Transmembrane helix</keyword>
<evidence type="ECO:0000256" key="4">
    <source>
        <dbReference type="ARBA" id="ARBA00023136"/>
    </source>
</evidence>
<keyword evidence="4 5" id="KW-0472">Membrane</keyword>
<gene>
    <name evidence="6" type="ORF">D6T69_12010</name>
</gene>
<comment type="subcellular location">
    <subcellularLocation>
        <location evidence="1">Membrane</location>
        <topology evidence="1">Multi-pass membrane protein</topology>
    </subcellularLocation>
</comment>
<evidence type="ECO:0000256" key="5">
    <source>
        <dbReference type="SAM" id="Phobius"/>
    </source>
</evidence>
<evidence type="ECO:0000256" key="2">
    <source>
        <dbReference type="ARBA" id="ARBA00022692"/>
    </source>
</evidence>
<reference evidence="6 7" key="1">
    <citation type="submission" date="2018-09" db="EMBL/GenBank/DDBJ databases">
        <title>Insights into the microbiota of Asian seabass (Lates calcarifer) with tenacibaculosis symptoms and description of sp. nov. Tenacibaculum singaporense.</title>
        <authorList>
            <person name="Miyake S."/>
            <person name="Soh M."/>
            <person name="Azman M.N."/>
            <person name="Ngoh S.Y."/>
            <person name="Orban L."/>
        </authorList>
    </citation>
    <scope>NUCLEOTIDE SEQUENCE [LARGE SCALE GENOMIC DNA]</scope>
    <source>
        <strain evidence="6 7">DSM 106434</strain>
    </source>
</reference>
<keyword evidence="2 5" id="KW-0812">Transmembrane</keyword>
<dbReference type="GO" id="GO:0016020">
    <property type="term" value="C:membrane"/>
    <property type="evidence" value="ECO:0007669"/>
    <property type="project" value="UniProtKB-SubCell"/>
</dbReference>
<dbReference type="RefSeq" id="WP_125067949.1">
    <property type="nucleotide sequence ID" value="NZ_CP032548.1"/>
</dbReference>
<accession>A0A3S8R956</accession>